<dbReference type="AlphaFoldDB" id="A0A6J4LAA6"/>
<proteinExistence type="predicted"/>
<accession>A0A6J4LAA6</accession>
<dbReference type="EMBL" id="CADCUI010000001">
    <property type="protein sequence ID" value="CAA9323486.1"/>
    <property type="molecule type" value="Genomic_DNA"/>
</dbReference>
<organism evidence="2">
    <name type="scientific">uncultured Nocardioidaceae bacterium</name>
    <dbReference type="NCBI Taxonomy" id="253824"/>
    <lineage>
        <taxon>Bacteria</taxon>
        <taxon>Bacillati</taxon>
        <taxon>Actinomycetota</taxon>
        <taxon>Actinomycetes</taxon>
        <taxon>Propionibacteriales</taxon>
        <taxon>Nocardioidaceae</taxon>
        <taxon>environmental samples</taxon>
    </lineage>
</organism>
<feature type="region of interest" description="Disordered" evidence="1">
    <location>
        <begin position="1"/>
        <end position="64"/>
    </location>
</feature>
<evidence type="ECO:0000313" key="2">
    <source>
        <dbReference type="EMBL" id="CAA9323486.1"/>
    </source>
</evidence>
<gene>
    <name evidence="2" type="ORF">AVDCRST_MAG34-1579</name>
</gene>
<name>A0A6J4LAA6_9ACTN</name>
<protein>
    <submittedName>
        <fullName evidence="2">Uncharacterized protein</fullName>
    </submittedName>
</protein>
<evidence type="ECO:0000256" key="1">
    <source>
        <dbReference type="SAM" id="MobiDB-lite"/>
    </source>
</evidence>
<feature type="compositionally biased region" description="Basic and acidic residues" evidence="1">
    <location>
        <begin position="1"/>
        <end position="16"/>
    </location>
</feature>
<sequence>MTEPADDARIDTRAELLPEEAAVGSEVPREQASAILEESEERTLHPEETQLASTQTPDEGRSSD</sequence>
<reference evidence="2" key="1">
    <citation type="submission" date="2020-02" db="EMBL/GenBank/DDBJ databases">
        <authorList>
            <person name="Meier V. D."/>
        </authorList>
    </citation>
    <scope>NUCLEOTIDE SEQUENCE</scope>
    <source>
        <strain evidence="2">AVDCRST_MAG34</strain>
    </source>
</reference>